<evidence type="ECO:0000313" key="2">
    <source>
        <dbReference type="Proteomes" id="UP000520814"/>
    </source>
</evidence>
<sequence length="150" mass="17086">MKPDDIDLQLQHGTHGWDYARLSVNRTVHEFTLTGIFNDPLEGLAESAVRLDAGDATATFTWYEEPGRFDFTFTRIPTAQHLDRVTIVDSDRVNVAPIEFTVKRAFWLKLVRAELSKIMLLATDEHYAKNRTVKELPWDAIQALCGKISP</sequence>
<dbReference type="EMBL" id="JACHGW010000004">
    <property type="protein sequence ID" value="MBB6052595.1"/>
    <property type="molecule type" value="Genomic_DNA"/>
</dbReference>
<name>A0A7W9STK2_ARMRO</name>
<organism evidence="1 2">
    <name type="scientific">Armatimonas rosea</name>
    <dbReference type="NCBI Taxonomy" id="685828"/>
    <lineage>
        <taxon>Bacteria</taxon>
        <taxon>Bacillati</taxon>
        <taxon>Armatimonadota</taxon>
        <taxon>Armatimonadia</taxon>
        <taxon>Armatimonadales</taxon>
        <taxon>Armatimonadaceae</taxon>
        <taxon>Armatimonas</taxon>
    </lineage>
</organism>
<protein>
    <submittedName>
        <fullName evidence="1">Uncharacterized protein</fullName>
    </submittedName>
</protein>
<evidence type="ECO:0000313" key="1">
    <source>
        <dbReference type="EMBL" id="MBB6052595.1"/>
    </source>
</evidence>
<comment type="caution">
    <text evidence="1">The sequence shown here is derived from an EMBL/GenBank/DDBJ whole genome shotgun (WGS) entry which is preliminary data.</text>
</comment>
<dbReference type="RefSeq" id="WP_184201917.1">
    <property type="nucleotide sequence ID" value="NZ_JACHGW010000004.1"/>
</dbReference>
<reference evidence="1 2" key="1">
    <citation type="submission" date="2020-08" db="EMBL/GenBank/DDBJ databases">
        <title>Genomic Encyclopedia of Type Strains, Phase IV (KMG-IV): sequencing the most valuable type-strain genomes for metagenomic binning, comparative biology and taxonomic classification.</title>
        <authorList>
            <person name="Goeker M."/>
        </authorList>
    </citation>
    <scope>NUCLEOTIDE SEQUENCE [LARGE SCALE GENOMIC DNA]</scope>
    <source>
        <strain evidence="1 2">DSM 23562</strain>
    </source>
</reference>
<keyword evidence="2" id="KW-1185">Reference proteome</keyword>
<accession>A0A7W9STK2</accession>
<proteinExistence type="predicted"/>
<dbReference type="AlphaFoldDB" id="A0A7W9STK2"/>
<gene>
    <name evidence="1" type="ORF">HNQ39_004416</name>
</gene>
<dbReference type="Proteomes" id="UP000520814">
    <property type="component" value="Unassembled WGS sequence"/>
</dbReference>